<feature type="domain" description="Zn(2)-C6 fungal-type" evidence="3">
    <location>
        <begin position="31"/>
        <end position="61"/>
    </location>
</feature>
<name>A0AAJ0GKY0_9PEZI</name>
<dbReference type="Proteomes" id="UP001273166">
    <property type="component" value="Unassembled WGS sequence"/>
</dbReference>
<comment type="caution">
    <text evidence="4">The sequence shown here is derived from an EMBL/GenBank/DDBJ whole genome shotgun (WGS) entry which is preliminary data.</text>
</comment>
<dbReference type="PROSITE" id="PS50048">
    <property type="entry name" value="ZN2_CY6_FUNGAL_2"/>
    <property type="match status" value="1"/>
</dbReference>
<evidence type="ECO:0000313" key="5">
    <source>
        <dbReference type="Proteomes" id="UP001273166"/>
    </source>
</evidence>
<dbReference type="GO" id="GO:0000981">
    <property type="term" value="F:DNA-binding transcription factor activity, RNA polymerase II-specific"/>
    <property type="evidence" value="ECO:0007669"/>
    <property type="project" value="InterPro"/>
</dbReference>
<keyword evidence="1" id="KW-0479">Metal-binding</keyword>
<dbReference type="Gene3D" id="4.10.240.10">
    <property type="entry name" value="Zn(2)-C6 fungal-type DNA-binding domain"/>
    <property type="match status" value="1"/>
</dbReference>
<dbReference type="SMART" id="SM00066">
    <property type="entry name" value="GAL4"/>
    <property type="match status" value="1"/>
</dbReference>
<proteinExistence type="predicted"/>
<dbReference type="AlphaFoldDB" id="A0AAJ0GKY0"/>
<dbReference type="CDD" id="cd00067">
    <property type="entry name" value="GAL4"/>
    <property type="match status" value="1"/>
</dbReference>
<evidence type="ECO:0000256" key="2">
    <source>
        <dbReference type="ARBA" id="ARBA00023242"/>
    </source>
</evidence>
<accession>A0AAJ0GKY0</accession>
<dbReference type="PANTHER" id="PTHR47256:SF1">
    <property type="entry name" value="ZN(II)2CYS6 TRANSCRIPTION FACTOR (EUROFUNG)"/>
    <property type="match status" value="1"/>
</dbReference>
<dbReference type="GO" id="GO:0006351">
    <property type="term" value="P:DNA-templated transcription"/>
    <property type="evidence" value="ECO:0007669"/>
    <property type="project" value="InterPro"/>
</dbReference>
<dbReference type="GeneID" id="87889450"/>
<protein>
    <recommendedName>
        <fullName evidence="3">Zn(2)-C6 fungal-type domain-containing protein</fullName>
    </recommendedName>
</protein>
<dbReference type="InterPro" id="IPR001138">
    <property type="entry name" value="Zn2Cys6_DnaBD"/>
</dbReference>
<dbReference type="RefSeq" id="XP_062717624.1">
    <property type="nucleotide sequence ID" value="XM_062870621.1"/>
</dbReference>
<dbReference type="CDD" id="cd12148">
    <property type="entry name" value="fungal_TF_MHR"/>
    <property type="match status" value="1"/>
</dbReference>
<dbReference type="SUPFAM" id="SSF57701">
    <property type="entry name" value="Zn2/Cys6 DNA-binding domain"/>
    <property type="match status" value="1"/>
</dbReference>
<dbReference type="Pfam" id="PF04082">
    <property type="entry name" value="Fungal_trans"/>
    <property type="match status" value="1"/>
</dbReference>
<sequence>MENQSQSQPRQAVPPARRLLLPARKAHSTVACETCRKRKVKCNAARPTCSYCVSAGVNCMYVTRSASETHAQALKRKLSEVHDRETTFRQIFEHLRDRPETEVGEIVKRIRNGTEPEQILRYIRDGDLLLQLAVVPERRYRYVFPLVTEMPAYLLRPDNPYLDTWLHDRDLLANSSAPTALRGEEELGLSKYRPSSCHRQQDQESPYFMPYHVAEMVEPLLDSVKPSEWTTVSADDVLMRKLLACFFTNIYQLCPSFQKDYFLQDMMSLRQSHCSSLLVNSVLAAASFAYPDLPNKYEYCNPASLPYQFVAEASRLWDTEMENDRARLTTLQASIPLTVATQIIGNTMARFPTERLALDLAERIGLFNNPVENGTKPETRMSRAKAFTGWALFNFQCLVAFGQSEPPRLRAPPDIPLPDPDSDPDWYGQITLRYPADPKLYTTHFPQQFYAQSGMCRAMAVACVYRHQLSTYLSPSVPSLPVVYDYYHSHLKLWYDSLLGSLMPSRIAFPAQFILHHDQTPIEIRDAAARHLETLLRLYYLRHGFEHLDIYSGYFLTQQGDLRSTLLLAAKGLHDQGRSAYIHKAVLRRLSAEMAPRDRRALAELLGGGDDDIGA</sequence>
<dbReference type="PANTHER" id="PTHR47256">
    <property type="entry name" value="ZN(II)2CYS6 TRANSCRIPTION FACTOR (EUROFUNG)-RELATED"/>
    <property type="match status" value="1"/>
</dbReference>
<evidence type="ECO:0000259" key="3">
    <source>
        <dbReference type="PROSITE" id="PS50048"/>
    </source>
</evidence>
<keyword evidence="2" id="KW-0539">Nucleus</keyword>
<dbReference type="GO" id="GO:0003677">
    <property type="term" value="F:DNA binding"/>
    <property type="evidence" value="ECO:0007669"/>
    <property type="project" value="InterPro"/>
</dbReference>
<reference evidence="4" key="2">
    <citation type="submission" date="2023-06" db="EMBL/GenBank/DDBJ databases">
        <authorList>
            <consortium name="Lawrence Berkeley National Laboratory"/>
            <person name="Mondo S.J."/>
            <person name="Hensen N."/>
            <person name="Bonometti L."/>
            <person name="Westerberg I."/>
            <person name="Brannstrom I.O."/>
            <person name="Guillou S."/>
            <person name="Cros-Aarteil S."/>
            <person name="Calhoun S."/>
            <person name="Haridas S."/>
            <person name="Kuo A."/>
            <person name="Pangilinan J."/>
            <person name="Riley R."/>
            <person name="Labutti K."/>
            <person name="Andreopoulos B."/>
            <person name="Lipzen A."/>
            <person name="Chen C."/>
            <person name="Yanf M."/>
            <person name="Daum C."/>
            <person name="Ng V."/>
            <person name="Clum A."/>
            <person name="Steindorff A."/>
            <person name="Ohm R."/>
            <person name="Martin F."/>
            <person name="Silar P."/>
            <person name="Natvig D."/>
            <person name="Lalanne C."/>
            <person name="Gautier V."/>
            <person name="Ament-Velasquez S.L."/>
            <person name="Kruys A."/>
            <person name="Hutchinson M.I."/>
            <person name="Powell A.J."/>
            <person name="Barry K."/>
            <person name="Miller A.N."/>
            <person name="Grigoriev I.V."/>
            <person name="Debuchy R."/>
            <person name="Gladieux P."/>
            <person name="Thoren M.H."/>
            <person name="Johannesson H."/>
        </authorList>
    </citation>
    <scope>NUCLEOTIDE SEQUENCE</scope>
    <source>
        <strain evidence="4">CBS 333.67</strain>
    </source>
</reference>
<evidence type="ECO:0000313" key="4">
    <source>
        <dbReference type="EMBL" id="KAK3301844.1"/>
    </source>
</evidence>
<organism evidence="4 5">
    <name type="scientific">Chaetomium strumarium</name>
    <dbReference type="NCBI Taxonomy" id="1170767"/>
    <lineage>
        <taxon>Eukaryota</taxon>
        <taxon>Fungi</taxon>
        <taxon>Dikarya</taxon>
        <taxon>Ascomycota</taxon>
        <taxon>Pezizomycotina</taxon>
        <taxon>Sordariomycetes</taxon>
        <taxon>Sordariomycetidae</taxon>
        <taxon>Sordariales</taxon>
        <taxon>Chaetomiaceae</taxon>
        <taxon>Chaetomium</taxon>
    </lineage>
</organism>
<gene>
    <name evidence="4" type="ORF">B0T15DRAFT_563508</name>
</gene>
<dbReference type="GO" id="GO:0008270">
    <property type="term" value="F:zinc ion binding"/>
    <property type="evidence" value="ECO:0007669"/>
    <property type="project" value="InterPro"/>
</dbReference>
<dbReference type="EMBL" id="JAUDZG010000008">
    <property type="protein sequence ID" value="KAK3301844.1"/>
    <property type="molecule type" value="Genomic_DNA"/>
</dbReference>
<dbReference type="Pfam" id="PF00172">
    <property type="entry name" value="Zn_clus"/>
    <property type="match status" value="1"/>
</dbReference>
<dbReference type="InterPro" id="IPR053187">
    <property type="entry name" value="Notoamide_regulator"/>
</dbReference>
<dbReference type="PROSITE" id="PS00463">
    <property type="entry name" value="ZN2_CY6_FUNGAL_1"/>
    <property type="match status" value="1"/>
</dbReference>
<reference evidence="4" key="1">
    <citation type="journal article" date="2023" name="Mol. Phylogenet. Evol.">
        <title>Genome-scale phylogeny and comparative genomics of the fungal order Sordariales.</title>
        <authorList>
            <person name="Hensen N."/>
            <person name="Bonometti L."/>
            <person name="Westerberg I."/>
            <person name="Brannstrom I.O."/>
            <person name="Guillou S."/>
            <person name="Cros-Aarteil S."/>
            <person name="Calhoun S."/>
            <person name="Haridas S."/>
            <person name="Kuo A."/>
            <person name="Mondo S."/>
            <person name="Pangilinan J."/>
            <person name="Riley R."/>
            <person name="LaButti K."/>
            <person name="Andreopoulos B."/>
            <person name="Lipzen A."/>
            <person name="Chen C."/>
            <person name="Yan M."/>
            <person name="Daum C."/>
            <person name="Ng V."/>
            <person name="Clum A."/>
            <person name="Steindorff A."/>
            <person name="Ohm R.A."/>
            <person name="Martin F."/>
            <person name="Silar P."/>
            <person name="Natvig D.O."/>
            <person name="Lalanne C."/>
            <person name="Gautier V."/>
            <person name="Ament-Velasquez S.L."/>
            <person name="Kruys A."/>
            <person name="Hutchinson M.I."/>
            <person name="Powell A.J."/>
            <person name="Barry K."/>
            <person name="Miller A.N."/>
            <person name="Grigoriev I.V."/>
            <person name="Debuchy R."/>
            <person name="Gladieux P."/>
            <person name="Hiltunen Thoren M."/>
            <person name="Johannesson H."/>
        </authorList>
    </citation>
    <scope>NUCLEOTIDE SEQUENCE</scope>
    <source>
        <strain evidence="4">CBS 333.67</strain>
    </source>
</reference>
<dbReference type="InterPro" id="IPR007219">
    <property type="entry name" value="XnlR_reg_dom"/>
</dbReference>
<keyword evidence="5" id="KW-1185">Reference proteome</keyword>
<evidence type="ECO:0000256" key="1">
    <source>
        <dbReference type="ARBA" id="ARBA00022723"/>
    </source>
</evidence>
<dbReference type="InterPro" id="IPR036864">
    <property type="entry name" value="Zn2-C6_fun-type_DNA-bd_sf"/>
</dbReference>